<keyword evidence="5" id="KW-0479">Metal-binding</keyword>
<dbReference type="PROSITE" id="PS51066">
    <property type="entry name" value="ZF_FPG_2"/>
    <property type="match status" value="1"/>
</dbReference>
<evidence type="ECO:0000256" key="9">
    <source>
        <dbReference type="ARBA" id="ARBA00022833"/>
    </source>
</evidence>
<evidence type="ECO:0000256" key="12">
    <source>
        <dbReference type="ARBA" id="ARBA00023239"/>
    </source>
</evidence>
<evidence type="ECO:0000313" key="20">
    <source>
        <dbReference type="Proteomes" id="UP000231183"/>
    </source>
</evidence>
<dbReference type="InterPro" id="IPR010663">
    <property type="entry name" value="Znf_FPG/IleRS"/>
</dbReference>
<dbReference type="GO" id="GO:0008270">
    <property type="term" value="F:zinc ion binding"/>
    <property type="evidence" value="ECO:0007669"/>
    <property type="project" value="UniProtKB-KW"/>
</dbReference>
<evidence type="ECO:0000256" key="3">
    <source>
        <dbReference type="ARBA" id="ARBA00009409"/>
    </source>
</evidence>
<comment type="catalytic activity">
    <reaction evidence="15">
        <text>2'-deoxyribonucleotide-(2'-deoxyribose 5'-phosphate)-2'-deoxyribonucleotide-DNA = a 3'-end 2'-deoxyribonucleotide-(2,3-dehydro-2,3-deoxyribose 5'-phosphate)-DNA + a 5'-end 5'-phospho-2'-deoxyribonucleoside-DNA + H(+)</text>
        <dbReference type="Rhea" id="RHEA:66592"/>
        <dbReference type="Rhea" id="RHEA-COMP:13180"/>
        <dbReference type="Rhea" id="RHEA-COMP:16897"/>
        <dbReference type="Rhea" id="RHEA-COMP:17067"/>
        <dbReference type="ChEBI" id="CHEBI:15378"/>
        <dbReference type="ChEBI" id="CHEBI:136412"/>
        <dbReference type="ChEBI" id="CHEBI:157695"/>
        <dbReference type="ChEBI" id="CHEBI:167181"/>
        <dbReference type="EC" id="4.2.99.18"/>
    </reaction>
</comment>
<comment type="similarity">
    <text evidence="3">Belongs to the FPG family.</text>
</comment>
<dbReference type="InterPro" id="IPR015886">
    <property type="entry name" value="H2TH_FPG"/>
</dbReference>
<gene>
    <name evidence="19" type="ORF">COU31_04800</name>
</gene>
<evidence type="ECO:0000259" key="17">
    <source>
        <dbReference type="PROSITE" id="PS51066"/>
    </source>
</evidence>
<dbReference type="PROSITE" id="PS51068">
    <property type="entry name" value="FPG_CAT"/>
    <property type="match status" value="1"/>
</dbReference>
<evidence type="ECO:0000256" key="10">
    <source>
        <dbReference type="ARBA" id="ARBA00023125"/>
    </source>
</evidence>
<dbReference type="PANTHER" id="PTHR22993:SF9">
    <property type="entry name" value="FORMAMIDOPYRIMIDINE-DNA GLYCOSYLASE"/>
    <property type="match status" value="1"/>
</dbReference>
<evidence type="ECO:0000256" key="5">
    <source>
        <dbReference type="ARBA" id="ARBA00022723"/>
    </source>
</evidence>
<dbReference type="NCBIfam" id="TIGR00577">
    <property type="entry name" value="fpg"/>
    <property type="match status" value="1"/>
</dbReference>
<evidence type="ECO:0000313" key="19">
    <source>
        <dbReference type="EMBL" id="PIT87064.1"/>
    </source>
</evidence>
<keyword evidence="10" id="KW-0238">DNA-binding</keyword>
<dbReference type="CDD" id="cd08966">
    <property type="entry name" value="EcFpg-like_N"/>
    <property type="match status" value="1"/>
</dbReference>
<evidence type="ECO:0000256" key="6">
    <source>
        <dbReference type="ARBA" id="ARBA00022763"/>
    </source>
</evidence>
<dbReference type="Pfam" id="PF06827">
    <property type="entry name" value="zf-FPG_IleRS"/>
    <property type="match status" value="1"/>
</dbReference>
<evidence type="ECO:0000256" key="1">
    <source>
        <dbReference type="ARBA" id="ARBA00001668"/>
    </source>
</evidence>
<keyword evidence="7 16" id="KW-0863">Zinc-finger</keyword>
<comment type="caution">
    <text evidence="19">The sequence shown here is derived from an EMBL/GenBank/DDBJ whole genome shotgun (WGS) entry which is preliminary data.</text>
</comment>
<evidence type="ECO:0000256" key="8">
    <source>
        <dbReference type="ARBA" id="ARBA00022801"/>
    </source>
</evidence>
<keyword evidence="9" id="KW-0862">Zinc</keyword>
<evidence type="ECO:0000256" key="14">
    <source>
        <dbReference type="ARBA" id="ARBA00023295"/>
    </source>
</evidence>
<dbReference type="GO" id="GO:0034039">
    <property type="term" value="F:8-oxo-7,8-dihydroguanine DNA N-glycosylase activity"/>
    <property type="evidence" value="ECO:0007669"/>
    <property type="project" value="TreeGrafter"/>
</dbReference>
<dbReference type="PANTHER" id="PTHR22993">
    <property type="entry name" value="FORMAMIDOPYRIMIDINE-DNA GLYCOSYLASE"/>
    <property type="match status" value="1"/>
</dbReference>
<comment type="catalytic activity">
    <reaction evidence="1">
        <text>Hydrolysis of DNA containing ring-opened 7-methylguanine residues, releasing 2,6-diamino-4-hydroxy-5-(N-methyl)formamidopyrimidine.</text>
        <dbReference type="EC" id="3.2.2.23"/>
    </reaction>
</comment>
<evidence type="ECO:0000256" key="2">
    <source>
        <dbReference type="ARBA" id="ARBA00001947"/>
    </source>
</evidence>
<sequence>MPELPEVETIRRGLSAGLLGKKINRLEILWPRTVKTNLQKFAKILTGNKILNIERLGKLLIFELKNRQYVLVHLKMTGQLIYRAHDKCVAGGHKFLAQDLKTPNRHTRLIIYFADKSILYFNDLRKFGYFKLVDELTKEKTLKQFGLEPIQPEFNLNHFKKIFSNRKTTVKALLLNQKLIAGLGNIYADEACFRAKIRPNKKAGDLTDRQLKNLWLACKNILRQALKYKGTTFNNFVDEKGVKGNYSRFLRAYGRQGQKCQRCRQAIIKKIKTANRGTHYCPVCQK</sequence>
<dbReference type="Pfam" id="PF06831">
    <property type="entry name" value="H2TH"/>
    <property type="match status" value="1"/>
</dbReference>
<dbReference type="Gene3D" id="3.20.190.10">
    <property type="entry name" value="MutM-like, N-terminal"/>
    <property type="match status" value="1"/>
</dbReference>
<dbReference type="Proteomes" id="UP000231183">
    <property type="component" value="Unassembled WGS sequence"/>
</dbReference>
<reference evidence="20" key="1">
    <citation type="submission" date="2017-09" db="EMBL/GenBank/DDBJ databases">
        <title>Depth-based differentiation of microbial function through sediment-hosted aquifers and enrichment of novel symbionts in the deep terrestrial subsurface.</title>
        <authorList>
            <person name="Probst A.J."/>
            <person name="Ladd B."/>
            <person name="Jarett J.K."/>
            <person name="Geller-Mcgrath D.E."/>
            <person name="Sieber C.M.K."/>
            <person name="Emerson J.B."/>
            <person name="Anantharaman K."/>
            <person name="Thomas B.C."/>
            <person name="Malmstrom R."/>
            <person name="Stieglmeier M."/>
            <person name="Klingl A."/>
            <person name="Woyke T."/>
            <person name="Ryan C.M."/>
            <person name="Banfield J.F."/>
        </authorList>
    </citation>
    <scope>NUCLEOTIDE SEQUENCE [LARGE SCALE GENOMIC DNA]</scope>
</reference>
<evidence type="ECO:0000256" key="15">
    <source>
        <dbReference type="ARBA" id="ARBA00044632"/>
    </source>
</evidence>
<evidence type="ECO:0000256" key="4">
    <source>
        <dbReference type="ARBA" id="ARBA00011245"/>
    </source>
</evidence>
<dbReference type="SUPFAM" id="SSF81624">
    <property type="entry name" value="N-terminal domain of MutM-like DNA repair proteins"/>
    <property type="match status" value="1"/>
</dbReference>
<keyword evidence="14" id="KW-0326">Glycosidase</keyword>
<comment type="cofactor">
    <cofactor evidence="2">
        <name>Zn(2+)</name>
        <dbReference type="ChEBI" id="CHEBI:29105"/>
    </cofactor>
</comment>
<dbReference type="InterPro" id="IPR010979">
    <property type="entry name" value="Ribosomal_uS13-like_H2TH"/>
</dbReference>
<comment type="subunit">
    <text evidence="4">Monomer.</text>
</comment>
<evidence type="ECO:0000256" key="13">
    <source>
        <dbReference type="ARBA" id="ARBA00023268"/>
    </source>
</evidence>
<dbReference type="InterPro" id="IPR012319">
    <property type="entry name" value="FPG_cat"/>
</dbReference>
<keyword evidence="13" id="KW-0511">Multifunctional enzyme</keyword>
<dbReference type="InterPro" id="IPR000214">
    <property type="entry name" value="Znf_DNA_glyclase/AP_lyase"/>
</dbReference>
<protein>
    <submittedName>
        <fullName evidence="19">Formamidopyrimidine-DNA glycosylase</fullName>
    </submittedName>
</protein>
<proteinExistence type="inferred from homology"/>
<dbReference type="SUPFAM" id="SSF57716">
    <property type="entry name" value="Glucocorticoid receptor-like (DNA-binding domain)"/>
    <property type="match status" value="1"/>
</dbReference>
<keyword evidence="6" id="KW-0227">DNA damage</keyword>
<evidence type="ECO:0000256" key="11">
    <source>
        <dbReference type="ARBA" id="ARBA00023204"/>
    </source>
</evidence>
<dbReference type="SUPFAM" id="SSF46946">
    <property type="entry name" value="S13-like H2TH domain"/>
    <property type="match status" value="1"/>
</dbReference>
<dbReference type="SMART" id="SM00898">
    <property type="entry name" value="Fapy_DNA_glyco"/>
    <property type="match status" value="1"/>
</dbReference>
<dbReference type="EMBL" id="PFBX01000054">
    <property type="protein sequence ID" value="PIT87064.1"/>
    <property type="molecule type" value="Genomic_DNA"/>
</dbReference>
<dbReference type="InterPro" id="IPR035937">
    <property type="entry name" value="FPG_N"/>
</dbReference>
<dbReference type="AlphaFoldDB" id="A0A2M6W2N6"/>
<dbReference type="SMART" id="SM01232">
    <property type="entry name" value="H2TH"/>
    <property type="match status" value="1"/>
</dbReference>
<keyword evidence="12" id="KW-0456">Lyase</keyword>
<organism evidence="19 20">
    <name type="scientific">Candidatus Magasanikbacteria bacterium CG10_big_fil_rev_8_21_14_0_10_40_10</name>
    <dbReference type="NCBI Taxonomy" id="1974648"/>
    <lineage>
        <taxon>Bacteria</taxon>
        <taxon>Candidatus Magasanikiibacteriota</taxon>
    </lineage>
</organism>
<dbReference type="GO" id="GO:0006284">
    <property type="term" value="P:base-excision repair"/>
    <property type="evidence" value="ECO:0007669"/>
    <property type="project" value="InterPro"/>
</dbReference>
<evidence type="ECO:0000259" key="18">
    <source>
        <dbReference type="PROSITE" id="PS51068"/>
    </source>
</evidence>
<dbReference type="Pfam" id="PF01149">
    <property type="entry name" value="Fapy_DNA_glyco"/>
    <property type="match status" value="1"/>
</dbReference>
<dbReference type="GO" id="GO:0140078">
    <property type="term" value="F:class I DNA-(apurinic or apyrimidinic site) endonuclease activity"/>
    <property type="evidence" value="ECO:0007669"/>
    <property type="project" value="UniProtKB-EC"/>
</dbReference>
<keyword evidence="11" id="KW-0234">DNA repair</keyword>
<dbReference type="FunFam" id="1.10.8.50:FF:000003">
    <property type="entry name" value="Formamidopyrimidine-DNA glycosylase"/>
    <property type="match status" value="1"/>
</dbReference>
<dbReference type="NCBIfam" id="NF002211">
    <property type="entry name" value="PRK01103.1"/>
    <property type="match status" value="1"/>
</dbReference>
<name>A0A2M6W2N6_9BACT</name>
<evidence type="ECO:0000256" key="16">
    <source>
        <dbReference type="PROSITE-ProRule" id="PRU00391"/>
    </source>
</evidence>
<accession>A0A2M6W2N6</accession>
<dbReference type="InterPro" id="IPR020629">
    <property type="entry name" value="FPG_Glyclase"/>
</dbReference>
<keyword evidence="8" id="KW-0378">Hydrolase</keyword>
<evidence type="ECO:0000256" key="7">
    <source>
        <dbReference type="ARBA" id="ARBA00022771"/>
    </source>
</evidence>
<feature type="domain" description="Formamidopyrimidine-DNA glycosylase catalytic" evidence="18">
    <location>
        <begin position="2"/>
        <end position="128"/>
    </location>
</feature>
<dbReference type="Gene3D" id="1.10.8.50">
    <property type="match status" value="1"/>
</dbReference>
<feature type="domain" description="FPG-type" evidence="17">
    <location>
        <begin position="251"/>
        <end position="286"/>
    </location>
</feature>
<dbReference type="GO" id="GO:0003684">
    <property type="term" value="F:damaged DNA binding"/>
    <property type="evidence" value="ECO:0007669"/>
    <property type="project" value="InterPro"/>
</dbReference>